<accession>A0ABW2T3T1</accession>
<reference evidence="4" key="1">
    <citation type="journal article" date="2019" name="Int. J. Syst. Evol. Microbiol.">
        <title>The Global Catalogue of Microorganisms (GCM) 10K type strain sequencing project: providing services to taxonomists for standard genome sequencing and annotation.</title>
        <authorList>
            <consortium name="The Broad Institute Genomics Platform"/>
            <consortium name="The Broad Institute Genome Sequencing Center for Infectious Disease"/>
            <person name="Wu L."/>
            <person name="Ma J."/>
        </authorList>
    </citation>
    <scope>NUCLEOTIDE SEQUENCE [LARGE SCALE GENOMIC DNA]</scope>
    <source>
        <strain evidence="4">JCM 10083</strain>
    </source>
</reference>
<comment type="caution">
    <text evidence="3">The sequence shown here is derived from an EMBL/GenBank/DDBJ whole genome shotgun (WGS) entry which is preliminary data.</text>
</comment>
<feature type="region of interest" description="Disordered" evidence="1">
    <location>
        <begin position="1"/>
        <end position="51"/>
    </location>
</feature>
<name>A0ABW2T3T1_9ACTN</name>
<proteinExistence type="predicted"/>
<sequence>MSNDFGSFPGDASRGPGYGSPQQPYGQQPHQNGPSYGYAPPGYGAPQSPPPSGKIKPGIGWIVGVWLLALVSIIVGIGGFAGGVLGAVTSAAPTKTFAPGENTTVTLDPADKPAIYVSTSGPTNFECTLTGGTGTPSLQKPLVQQTVSGSDGVVWEMGLQIGVEQAGDYQVNCTADPAEGTTFGVGRELAAGSLVGGVIALFAVPGIGILLAIVVTIVVLVKRSNARKRRAAASAGQWGAPGPYGR</sequence>
<feature type="transmembrane region" description="Helical" evidence="2">
    <location>
        <begin position="59"/>
        <end position="81"/>
    </location>
</feature>
<dbReference type="Proteomes" id="UP001596514">
    <property type="component" value="Unassembled WGS sequence"/>
</dbReference>
<feature type="compositionally biased region" description="Low complexity" evidence="1">
    <location>
        <begin position="19"/>
        <end position="46"/>
    </location>
</feature>
<keyword evidence="2" id="KW-0812">Transmembrane</keyword>
<keyword evidence="2" id="KW-0472">Membrane</keyword>
<evidence type="ECO:0000256" key="2">
    <source>
        <dbReference type="SAM" id="Phobius"/>
    </source>
</evidence>
<keyword evidence="4" id="KW-1185">Reference proteome</keyword>
<dbReference type="RefSeq" id="WP_343979851.1">
    <property type="nucleotide sequence ID" value="NZ_BAAAGK010000188.1"/>
</dbReference>
<protein>
    <submittedName>
        <fullName evidence="3">Uncharacterized protein</fullName>
    </submittedName>
</protein>
<feature type="transmembrane region" description="Helical" evidence="2">
    <location>
        <begin position="194"/>
        <end position="221"/>
    </location>
</feature>
<evidence type="ECO:0000313" key="4">
    <source>
        <dbReference type="Proteomes" id="UP001596514"/>
    </source>
</evidence>
<dbReference type="EMBL" id="JBHTEE010000001">
    <property type="protein sequence ID" value="MFC7602406.1"/>
    <property type="molecule type" value="Genomic_DNA"/>
</dbReference>
<keyword evidence="2" id="KW-1133">Transmembrane helix</keyword>
<organism evidence="3 4">
    <name type="scientific">Streptosporangium amethystogenes subsp. fukuiense</name>
    <dbReference type="NCBI Taxonomy" id="698418"/>
    <lineage>
        <taxon>Bacteria</taxon>
        <taxon>Bacillati</taxon>
        <taxon>Actinomycetota</taxon>
        <taxon>Actinomycetes</taxon>
        <taxon>Streptosporangiales</taxon>
        <taxon>Streptosporangiaceae</taxon>
        <taxon>Streptosporangium</taxon>
    </lineage>
</organism>
<evidence type="ECO:0000313" key="3">
    <source>
        <dbReference type="EMBL" id="MFC7602406.1"/>
    </source>
</evidence>
<evidence type="ECO:0000256" key="1">
    <source>
        <dbReference type="SAM" id="MobiDB-lite"/>
    </source>
</evidence>
<gene>
    <name evidence="3" type="ORF">ACFQVD_20095</name>
</gene>